<keyword evidence="5" id="KW-1185">Reference proteome</keyword>
<feature type="DNA-binding region" description="H-T-H motif" evidence="2">
    <location>
        <begin position="31"/>
        <end position="50"/>
    </location>
</feature>
<dbReference type="PANTHER" id="PTHR43479">
    <property type="entry name" value="ACREF/ENVCD OPERON REPRESSOR-RELATED"/>
    <property type="match status" value="1"/>
</dbReference>
<evidence type="ECO:0000313" key="5">
    <source>
        <dbReference type="Proteomes" id="UP000184447"/>
    </source>
</evidence>
<keyword evidence="1 2" id="KW-0238">DNA-binding</keyword>
<evidence type="ECO:0000256" key="1">
    <source>
        <dbReference type="ARBA" id="ARBA00023125"/>
    </source>
</evidence>
<reference evidence="4 5" key="1">
    <citation type="submission" date="2016-11" db="EMBL/GenBank/DDBJ databases">
        <authorList>
            <person name="Jaros S."/>
            <person name="Januszkiewicz K."/>
            <person name="Wedrychowicz H."/>
        </authorList>
    </citation>
    <scope>NUCLEOTIDE SEQUENCE [LARGE SCALE GENOMIC DNA]</scope>
    <source>
        <strain evidence="4 5">DSM 8605</strain>
    </source>
</reference>
<dbReference type="Pfam" id="PF14278">
    <property type="entry name" value="TetR_C_8"/>
    <property type="match status" value="1"/>
</dbReference>
<dbReference type="EMBL" id="FQXM01000038">
    <property type="protein sequence ID" value="SHI03569.1"/>
    <property type="molecule type" value="Genomic_DNA"/>
</dbReference>
<evidence type="ECO:0000313" key="4">
    <source>
        <dbReference type="EMBL" id="SHI03569.1"/>
    </source>
</evidence>
<dbReference type="InterPro" id="IPR050624">
    <property type="entry name" value="HTH-type_Tx_Regulator"/>
</dbReference>
<evidence type="ECO:0000259" key="3">
    <source>
        <dbReference type="PROSITE" id="PS50977"/>
    </source>
</evidence>
<dbReference type="InterPro" id="IPR009057">
    <property type="entry name" value="Homeodomain-like_sf"/>
</dbReference>
<accession>A0A1M5XV18</accession>
<dbReference type="AlphaFoldDB" id="A0A1M5XV18"/>
<gene>
    <name evidence="4" type="ORF">SAMN02745207_03949</name>
</gene>
<dbReference type="STRING" id="1121316.SAMN02745207_03949"/>
<sequence length="175" mass="20706">MKREQQIKASKEMILNGLLKLIKEKPIDSITMTEVSEVADITRMTLYRHFKTKEDILLYAFDKNLDKFTEEIKGKLQPTIYDIMLFRFRVLKESPYSAILVENNYMKKLFEVVRKKTLDMNKFEMSRRFIHDELTFNFIGGGIDAVTEKWIRDGMSPSYEEMAEKVCRLIMKIGI</sequence>
<dbReference type="GO" id="GO:0003677">
    <property type="term" value="F:DNA binding"/>
    <property type="evidence" value="ECO:0007669"/>
    <property type="project" value="UniProtKB-UniRule"/>
</dbReference>
<proteinExistence type="predicted"/>
<protein>
    <submittedName>
        <fullName evidence="4">Transcriptional regulator, TetR family</fullName>
    </submittedName>
</protein>
<dbReference type="RefSeq" id="WP_073340761.1">
    <property type="nucleotide sequence ID" value="NZ_FQXM01000038.1"/>
</dbReference>
<dbReference type="Pfam" id="PF00440">
    <property type="entry name" value="TetR_N"/>
    <property type="match status" value="1"/>
</dbReference>
<dbReference type="Proteomes" id="UP000184447">
    <property type="component" value="Unassembled WGS sequence"/>
</dbReference>
<dbReference type="PRINTS" id="PR00455">
    <property type="entry name" value="HTHTETR"/>
</dbReference>
<dbReference type="PROSITE" id="PS50977">
    <property type="entry name" value="HTH_TETR_2"/>
    <property type="match status" value="1"/>
</dbReference>
<dbReference type="InterPro" id="IPR039532">
    <property type="entry name" value="TetR_C_Firmicutes"/>
</dbReference>
<dbReference type="OrthoDB" id="9810250at2"/>
<organism evidence="4 5">
    <name type="scientific">Clostridium grantii DSM 8605</name>
    <dbReference type="NCBI Taxonomy" id="1121316"/>
    <lineage>
        <taxon>Bacteria</taxon>
        <taxon>Bacillati</taxon>
        <taxon>Bacillota</taxon>
        <taxon>Clostridia</taxon>
        <taxon>Eubacteriales</taxon>
        <taxon>Clostridiaceae</taxon>
        <taxon>Clostridium</taxon>
    </lineage>
</organism>
<feature type="domain" description="HTH tetR-type" evidence="3">
    <location>
        <begin position="8"/>
        <end position="68"/>
    </location>
</feature>
<evidence type="ECO:0000256" key="2">
    <source>
        <dbReference type="PROSITE-ProRule" id="PRU00335"/>
    </source>
</evidence>
<dbReference type="Gene3D" id="1.10.357.10">
    <property type="entry name" value="Tetracycline Repressor, domain 2"/>
    <property type="match status" value="1"/>
</dbReference>
<dbReference type="InterPro" id="IPR001647">
    <property type="entry name" value="HTH_TetR"/>
</dbReference>
<name>A0A1M5XV18_9CLOT</name>
<dbReference type="SUPFAM" id="SSF46689">
    <property type="entry name" value="Homeodomain-like"/>
    <property type="match status" value="1"/>
</dbReference>
<dbReference type="PANTHER" id="PTHR43479:SF11">
    <property type="entry name" value="ACREF_ENVCD OPERON REPRESSOR-RELATED"/>
    <property type="match status" value="1"/>
</dbReference>